<keyword evidence="3" id="KW-0326">Glycosidase</keyword>
<dbReference type="InterPro" id="IPR012341">
    <property type="entry name" value="6hp_glycosidase-like_sf"/>
</dbReference>
<dbReference type="InterPro" id="IPR008928">
    <property type="entry name" value="6-hairpin_glycosidase_sf"/>
</dbReference>
<dbReference type="RefSeq" id="WP_264850089.1">
    <property type="nucleotide sequence ID" value="NZ_BRXR01000001.1"/>
</dbReference>
<keyword evidence="6" id="KW-1185">Reference proteome</keyword>
<name>A0ABQ5N6E9_9CLOT</name>
<feature type="transmembrane region" description="Helical" evidence="4">
    <location>
        <begin position="6"/>
        <end position="27"/>
    </location>
</feature>
<dbReference type="SUPFAM" id="SSF48208">
    <property type="entry name" value="Six-hairpin glycosidases"/>
    <property type="match status" value="1"/>
</dbReference>
<gene>
    <name evidence="5" type="ORF">bsdE14_22190</name>
</gene>
<evidence type="ECO:0000313" key="6">
    <source>
        <dbReference type="Proteomes" id="UP001208567"/>
    </source>
</evidence>
<keyword evidence="4" id="KW-0812">Transmembrane</keyword>
<reference evidence="5 6" key="1">
    <citation type="journal article" date="2024" name="Int. J. Syst. Evol. Microbiol.">
        <title>Clostridium omnivorum sp. nov., isolated from anoxic soil under the treatment of reductive soil disinfestation.</title>
        <authorList>
            <person name="Ueki A."/>
            <person name="Tonouchi A."/>
            <person name="Kaku N."/>
            <person name="Honma S."/>
            <person name="Ueki K."/>
        </authorList>
    </citation>
    <scope>NUCLEOTIDE SEQUENCE [LARGE SCALE GENOMIC DNA]</scope>
    <source>
        <strain evidence="5 6">E14</strain>
    </source>
</reference>
<dbReference type="Pfam" id="PF01270">
    <property type="entry name" value="Glyco_hydro_8"/>
    <property type="match status" value="1"/>
</dbReference>
<evidence type="ECO:0000256" key="3">
    <source>
        <dbReference type="ARBA" id="ARBA00023295"/>
    </source>
</evidence>
<dbReference type="Proteomes" id="UP001208567">
    <property type="component" value="Unassembled WGS sequence"/>
</dbReference>
<keyword evidence="4" id="KW-1133">Transmembrane helix</keyword>
<keyword evidence="4" id="KW-0472">Membrane</keyword>
<dbReference type="EMBL" id="BRXR01000001">
    <property type="protein sequence ID" value="GLC30809.1"/>
    <property type="molecule type" value="Genomic_DNA"/>
</dbReference>
<organism evidence="5 6">
    <name type="scientific">Clostridium omnivorum</name>
    <dbReference type="NCBI Taxonomy" id="1604902"/>
    <lineage>
        <taxon>Bacteria</taxon>
        <taxon>Bacillati</taxon>
        <taxon>Bacillota</taxon>
        <taxon>Clostridia</taxon>
        <taxon>Eubacteriales</taxon>
        <taxon>Clostridiaceae</taxon>
        <taxon>Clostridium</taxon>
    </lineage>
</organism>
<evidence type="ECO:0000256" key="2">
    <source>
        <dbReference type="ARBA" id="ARBA00022801"/>
    </source>
</evidence>
<protein>
    <recommendedName>
        <fullName evidence="7">Glycosyl hydrolase family 8</fullName>
    </recommendedName>
</protein>
<proteinExistence type="inferred from homology"/>
<sequence length="370" mass="42422">MHKRILFTLTIFFILAIIIVVNISYILPLRINKQWSQVPKTPEEAAVFSFISNSMSEKNYGIYTNYLDVQSVGDTAKGHAVLSESEGLLMLYAVEKGDKTLFDEHYNIVVNQMLLKDGLVSWKKDKKNIAQCSSSIDDLRITKSMFYAYDRWKDFKYKKQAVKLSKSMLKNSIDENLLIDFKDQYGKSKNTTICYLDLETMMLLSELDFRWKKVYSNCDKLLSNAYISNELPLYRKSYSVDKRTYTNEDSADMLLSMLTIQNKLLAGEDVSTSVSWIKEKFNKNGALYSSYTIKSGEVASNVESTAIYSIGAVIARELKDEELYNKMINKVKSFQIKEEGELKGAFGNQDTQEVFSFDNLNALLALQNKQ</sequence>
<dbReference type="InterPro" id="IPR002037">
    <property type="entry name" value="Glyco_hydro_8"/>
</dbReference>
<evidence type="ECO:0000313" key="5">
    <source>
        <dbReference type="EMBL" id="GLC30809.1"/>
    </source>
</evidence>
<comment type="caution">
    <text evidence="5">The sequence shown here is derived from an EMBL/GenBank/DDBJ whole genome shotgun (WGS) entry which is preliminary data.</text>
</comment>
<keyword evidence="2" id="KW-0378">Hydrolase</keyword>
<dbReference type="Gene3D" id="1.50.10.10">
    <property type="match status" value="1"/>
</dbReference>
<accession>A0ABQ5N6E9</accession>
<comment type="similarity">
    <text evidence="1">Belongs to the glycosyl hydrolase 8 (cellulase D) family.</text>
</comment>
<evidence type="ECO:0000256" key="4">
    <source>
        <dbReference type="SAM" id="Phobius"/>
    </source>
</evidence>
<evidence type="ECO:0000256" key="1">
    <source>
        <dbReference type="ARBA" id="ARBA00009209"/>
    </source>
</evidence>
<evidence type="ECO:0008006" key="7">
    <source>
        <dbReference type="Google" id="ProtNLM"/>
    </source>
</evidence>